<dbReference type="PANTHER" id="PTHR32428">
    <property type="entry name" value="TARGET OF RAPAMYCIN COMPLEX 2 SUBUNIT BIT61-RELATED"/>
    <property type="match status" value="1"/>
</dbReference>
<dbReference type="HOGENOM" id="CLU_005193_1_0_1"/>
<name>F2Q3E8_TRIEC</name>
<feature type="compositionally biased region" description="Polar residues" evidence="1">
    <location>
        <begin position="770"/>
        <end position="782"/>
    </location>
</feature>
<gene>
    <name evidence="2" type="ORF">TEQG_07626</name>
</gene>
<feature type="compositionally biased region" description="Low complexity" evidence="1">
    <location>
        <begin position="743"/>
        <end position="759"/>
    </location>
</feature>
<feature type="region of interest" description="Disordered" evidence="1">
    <location>
        <begin position="890"/>
        <end position="937"/>
    </location>
</feature>
<accession>F2Q3E8</accession>
<feature type="region of interest" description="Disordered" evidence="1">
    <location>
        <begin position="1"/>
        <end position="325"/>
    </location>
</feature>
<feature type="compositionally biased region" description="Low complexity" evidence="1">
    <location>
        <begin position="811"/>
        <end position="823"/>
    </location>
</feature>
<sequence length="937" mass="99175">MKPATSPKRPQDHPPLPPLPPLPTELPSRPVDLQARRSSSSGSSAASSTTSNQTALNVSKRTLYGLAQQQQQQQQHDQQLPQPVRPPAMAAGSVNGSNTSLALRPQNEPVQRRASPLAQGPSASSSSDTRGFRSRHHSQGFFEPSLPTASQSSSAAVSASRIAAQTAMQHQTDQHPQYHHIRNRSQTIPPPQESGLAARRGARDSPPPIQTNSFRPPLSVPSQLSYQSSPGGGRAAAGAATTAANVAFPRTPTPQSALPSTTGNTTTTITGGAADRAEPGGQKEKQKSEKSKMKLFSKPKHIGMSRDKEDKKEKTMPSPSKLASRLVNASTVSLNDPTGGGVAGAGAGAGGGGDININNSNNGLSANNLSLYSLANSSATTVVPIERHSLDEDRGKEKEKHRHHFLSRQKLKLKDKEDFHLPLSSASSNSRPLDPSAPQSLYSFAPSSPAASTFGKSMSGLDLRHGGRALREKKKEEKASAAAAAAAAAAAQAQAQQDAMMREGTDHQADWSGAASVTGSTVTFGGPSSSVGSTQGAGIMPGSNAAIQEILQGFGLQNMTPDDAWDFLKAKLLVLFEGEDVRIALEDLNKLVRVHIHCCVQKHAPHQVVEDLRDLLQTGFASLNYSLAKVPEENIIPHLVNVWVFAFGNVLPFIQATFLPLDLEFKGHGSIMNAREAREFWGAQPGASDASASAGDALDVRKIVLTSFRDNVILTRYDVLKAAFSRLSLEKMNANINGPPTATLHSSTAASASRPSTAAGCETSVGGGSYASQPSSSHLNAGSFSSESAIASLTRARAISNTSSNPEHTYPSSYSSFSPSQPSILAQTHSHSTNIPAPPQPPPTDPSHVTETAGRMLQCICVLASVQSDDDAQQKIEELSKALKHNWLGRGRTGRNRRGFVGTKIRPPPPPRKDTSEEQADHQSTDETPRGTDATGW</sequence>
<feature type="region of interest" description="Disordered" evidence="1">
    <location>
        <begin position="422"/>
        <end position="448"/>
    </location>
</feature>
<feature type="compositionally biased region" description="Basic residues" evidence="1">
    <location>
        <begin position="293"/>
        <end position="303"/>
    </location>
</feature>
<dbReference type="InterPro" id="IPR013745">
    <property type="entry name" value="Bit61/PRR5"/>
</dbReference>
<evidence type="ECO:0000313" key="3">
    <source>
        <dbReference type="Proteomes" id="UP000009169"/>
    </source>
</evidence>
<feature type="compositionally biased region" description="Low complexity" evidence="1">
    <location>
        <begin position="68"/>
        <end position="82"/>
    </location>
</feature>
<feature type="compositionally biased region" description="Pro residues" evidence="1">
    <location>
        <begin position="13"/>
        <end position="24"/>
    </location>
</feature>
<keyword evidence="3" id="KW-1185">Reference proteome</keyword>
<feature type="compositionally biased region" description="Low complexity" evidence="1">
    <location>
        <begin position="38"/>
        <end position="51"/>
    </location>
</feature>
<dbReference type="Proteomes" id="UP000009169">
    <property type="component" value="Unassembled WGS sequence"/>
</dbReference>
<dbReference type="AlphaFoldDB" id="F2Q3E8"/>
<dbReference type="EMBL" id="DS995784">
    <property type="protein sequence ID" value="EGE08666.1"/>
    <property type="molecule type" value="Genomic_DNA"/>
</dbReference>
<dbReference type="PANTHER" id="PTHR32428:SF2">
    <property type="entry name" value="TARGET OF RAPAMYCIN COMPLEX 2 SUBUNIT BIT61-RELATED"/>
    <property type="match status" value="1"/>
</dbReference>
<protein>
    <submittedName>
        <fullName evidence="2">HbrB protein</fullName>
    </submittedName>
</protein>
<evidence type="ECO:0000313" key="2">
    <source>
        <dbReference type="EMBL" id="EGE08666.1"/>
    </source>
</evidence>
<feature type="compositionally biased region" description="Basic and acidic residues" evidence="1">
    <location>
        <begin position="275"/>
        <end position="292"/>
    </location>
</feature>
<feature type="compositionally biased region" description="Low complexity" evidence="1">
    <location>
        <begin position="261"/>
        <end position="272"/>
    </location>
</feature>
<proteinExistence type="predicted"/>
<feature type="region of interest" description="Disordered" evidence="1">
    <location>
        <begin position="386"/>
        <end position="405"/>
    </location>
</feature>
<feature type="compositionally biased region" description="Basic and acidic residues" evidence="1">
    <location>
        <begin position="386"/>
        <end position="398"/>
    </location>
</feature>
<dbReference type="Pfam" id="PF08539">
    <property type="entry name" value="HbrB"/>
    <property type="match status" value="1"/>
</dbReference>
<feature type="compositionally biased region" description="Pro residues" evidence="1">
    <location>
        <begin position="836"/>
        <end position="845"/>
    </location>
</feature>
<feature type="compositionally biased region" description="Polar residues" evidence="1">
    <location>
        <begin position="824"/>
        <end position="835"/>
    </location>
</feature>
<feature type="compositionally biased region" description="Basic and acidic residues" evidence="1">
    <location>
        <begin position="304"/>
        <end position="315"/>
    </location>
</feature>
<dbReference type="OrthoDB" id="2290221at2759"/>
<dbReference type="VEuPathDB" id="FungiDB:TEQG_07626"/>
<feature type="region of interest" description="Disordered" evidence="1">
    <location>
        <begin position="799"/>
        <end position="850"/>
    </location>
</feature>
<feature type="region of interest" description="Disordered" evidence="1">
    <location>
        <begin position="743"/>
        <end position="782"/>
    </location>
</feature>
<feature type="compositionally biased region" description="Polar residues" evidence="1">
    <location>
        <begin position="166"/>
        <end position="175"/>
    </location>
</feature>
<feature type="compositionally biased region" description="Polar residues" evidence="1">
    <location>
        <begin position="424"/>
        <end position="442"/>
    </location>
</feature>
<evidence type="ECO:0000256" key="1">
    <source>
        <dbReference type="SAM" id="MobiDB-lite"/>
    </source>
</evidence>
<organism evidence="2 3">
    <name type="scientific">Trichophyton equinum (strain ATCC MYA-4606 / CBS 127.97)</name>
    <name type="common">Horse ringworm fungus</name>
    <dbReference type="NCBI Taxonomy" id="559882"/>
    <lineage>
        <taxon>Eukaryota</taxon>
        <taxon>Fungi</taxon>
        <taxon>Dikarya</taxon>
        <taxon>Ascomycota</taxon>
        <taxon>Pezizomycotina</taxon>
        <taxon>Eurotiomycetes</taxon>
        <taxon>Eurotiomycetidae</taxon>
        <taxon>Onygenales</taxon>
        <taxon>Arthrodermataceae</taxon>
        <taxon>Trichophyton</taxon>
    </lineage>
</organism>
<dbReference type="GO" id="GO:0038203">
    <property type="term" value="P:TORC2 signaling"/>
    <property type="evidence" value="ECO:0007669"/>
    <property type="project" value="TreeGrafter"/>
</dbReference>
<feature type="compositionally biased region" description="Basic and acidic residues" evidence="1">
    <location>
        <begin position="911"/>
        <end position="930"/>
    </location>
</feature>
<feature type="compositionally biased region" description="Polar residues" evidence="1">
    <location>
        <begin position="210"/>
        <end position="229"/>
    </location>
</feature>
<feature type="compositionally biased region" description="Low complexity" evidence="1">
    <location>
        <begin position="149"/>
        <end position="164"/>
    </location>
</feature>
<dbReference type="eggNOG" id="ENOG502RZ40">
    <property type="taxonomic scope" value="Eukaryota"/>
</dbReference>
<reference evidence="3" key="1">
    <citation type="journal article" date="2012" name="MBio">
        <title>Comparative genome analysis of Trichophyton rubrum and related dermatophytes reveals candidate genes involved in infection.</title>
        <authorList>
            <person name="Martinez D.A."/>
            <person name="Oliver B.G."/>
            <person name="Graeser Y."/>
            <person name="Goldberg J.M."/>
            <person name="Li W."/>
            <person name="Martinez-Rossi N.M."/>
            <person name="Monod M."/>
            <person name="Shelest E."/>
            <person name="Barton R.C."/>
            <person name="Birch E."/>
            <person name="Brakhage A.A."/>
            <person name="Chen Z."/>
            <person name="Gurr S.J."/>
            <person name="Heiman D."/>
            <person name="Heitman J."/>
            <person name="Kosti I."/>
            <person name="Rossi A."/>
            <person name="Saif S."/>
            <person name="Samalova M."/>
            <person name="Saunders C.W."/>
            <person name="Shea T."/>
            <person name="Summerbell R.C."/>
            <person name="Xu J."/>
            <person name="Young S."/>
            <person name="Zeng Q."/>
            <person name="Birren B.W."/>
            <person name="Cuomo C.A."/>
            <person name="White T.C."/>
        </authorList>
    </citation>
    <scope>NUCLEOTIDE SEQUENCE [LARGE SCALE GENOMIC DNA]</scope>
    <source>
        <strain evidence="3">ATCC MYA-4606 / CBS 127.97</strain>
    </source>
</reference>
<dbReference type="GO" id="GO:0031932">
    <property type="term" value="C:TORC2 complex"/>
    <property type="evidence" value="ECO:0007669"/>
    <property type="project" value="TreeGrafter"/>
</dbReference>